<dbReference type="CDD" id="cd08204">
    <property type="entry name" value="ArfGap"/>
    <property type="match status" value="1"/>
</dbReference>
<organism evidence="8 9">
    <name type="scientific">Reticulomyxa filosa</name>
    <dbReference type="NCBI Taxonomy" id="46433"/>
    <lineage>
        <taxon>Eukaryota</taxon>
        <taxon>Sar</taxon>
        <taxon>Rhizaria</taxon>
        <taxon>Retaria</taxon>
        <taxon>Foraminifera</taxon>
        <taxon>Monothalamids</taxon>
        <taxon>Reticulomyxidae</taxon>
        <taxon>Reticulomyxa</taxon>
    </lineage>
</organism>
<feature type="region of interest" description="Disordered" evidence="6">
    <location>
        <begin position="143"/>
        <end position="193"/>
    </location>
</feature>
<protein>
    <recommendedName>
        <fullName evidence="7">Arf-GAP domain-containing protein</fullName>
    </recommendedName>
</protein>
<dbReference type="InterPro" id="IPR038508">
    <property type="entry name" value="ArfGAP_dom_sf"/>
</dbReference>
<dbReference type="Proteomes" id="UP000023152">
    <property type="component" value="Unassembled WGS sequence"/>
</dbReference>
<dbReference type="PRINTS" id="PR00405">
    <property type="entry name" value="REVINTRACTNG"/>
</dbReference>
<keyword evidence="9" id="KW-1185">Reference proteome</keyword>
<evidence type="ECO:0000259" key="7">
    <source>
        <dbReference type="PROSITE" id="PS50115"/>
    </source>
</evidence>
<feature type="non-terminal residue" evidence="8">
    <location>
        <position position="333"/>
    </location>
</feature>
<dbReference type="FunFam" id="1.10.220.150:FF:000009">
    <property type="entry name" value="stromal membrane-associated protein 1 isoform X1"/>
    <property type="match status" value="1"/>
</dbReference>
<dbReference type="SMART" id="SM00105">
    <property type="entry name" value="ArfGap"/>
    <property type="match status" value="1"/>
</dbReference>
<keyword evidence="1" id="KW-0343">GTPase activation</keyword>
<keyword evidence="4" id="KW-0862">Zinc</keyword>
<dbReference type="PANTHER" id="PTHR45705:SF1">
    <property type="entry name" value="FI20236P1"/>
    <property type="match status" value="1"/>
</dbReference>
<dbReference type="GO" id="GO:0008270">
    <property type="term" value="F:zinc ion binding"/>
    <property type="evidence" value="ECO:0007669"/>
    <property type="project" value="UniProtKB-KW"/>
</dbReference>
<sequence>MRANTKRSEKCHLVLEELLKQPDNLYCADCGAKQPTWASTNIGVFLCIRCCGIHRNLGTHISKVQSLCVYVKSATLDSWTPELVRKFKNQGGNLAVNLRYEALLPKQDKPTEYADTYRLEQFIRTKYAGKKWYAIPNVQRGANKASCSSKKQKNKSVHSSTSLHRPANSQKSGPKPVVPQKNNKQEVPDLLPPEMLKKESEAEALLKFEKSCDVSVLKGSDVKSSLTNIWETDSSISNGKETSGFAFIHCNSSSGSNNNNNSMPVISDKIVNNTISTSPDANAPSASLHDNATNPDVDILDEPPQNSSKDTILSMYKKHTQQLLFQQPDSKSF</sequence>
<feature type="domain" description="Arf-GAP" evidence="7">
    <location>
        <begin position="12"/>
        <end position="142"/>
    </location>
</feature>
<feature type="compositionally biased region" description="Polar residues" evidence="6">
    <location>
        <begin position="274"/>
        <end position="294"/>
    </location>
</feature>
<evidence type="ECO:0000256" key="1">
    <source>
        <dbReference type="ARBA" id="ARBA00022468"/>
    </source>
</evidence>
<evidence type="ECO:0000256" key="6">
    <source>
        <dbReference type="SAM" id="MobiDB-lite"/>
    </source>
</evidence>
<evidence type="ECO:0000256" key="5">
    <source>
        <dbReference type="PROSITE-ProRule" id="PRU00288"/>
    </source>
</evidence>
<evidence type="ECO:0000256" key="4">
    <source>
        <dbReference type="ARBA" id="ARBA00022833"/>
    </source>
</evidence>
<dbReference type="Pfam" id="PF01412">
    <property type="entry name" value="ArfGap"/>
    <property type="match status" value="1"/>
</dbReference>
<dbReference type="Gene3D" id="1.10.220.150">
    <property type="entry name" value="Arf GTPase activating protein"/>
    <property type="match status" value="1"/>
</dbReference>
<feature type="compositionally biased region" description="Polar residues" evidence="6">
    <location>
        <begin position="157"/>
        <end position="172"/>
    </location>
</feature>
<dbReference type="GO" id="GO:0005737">
    <property type="term" value="C:cytoplasm"/>
    <property type="evidence" value="ECO:0007669"/>
    <property type="project" value="TreeGrafter"/>
</dbReference>
<name>X6MQH8_RETFI</name>
<dbReference type="GO" id="GO:0005096">
    <property type="term" value="F:GTPase activator activity"/>
    <property type="evidence" value="ECO:0007669"/>
    <property type="project" value="UniProtKB-KW"/>
</dbReference>
<dbReference type="PANTHER" id="PTHR45705">
    <property type="entry name" value="FI20236P1"/>
    <property type="match status" value="1"/>
</dbReference>
<dbReference type="OrthoDB" id="73919at2759"/>
<dbReference type="OMA" id="INPEWAN"/>
<keyword evidence="3 5" id="KW-0863">Zinc-finger</keyword>
<evidence type="ECO:0000313" key="9">
    <source>
        <dbReference type="Proteomes" id="UP000023152"/>
    </source>
</evidence>
<dbReference type="InterPro" id="IPR001164">
    <property type="entry name" value="ArfGAP_dom"/>
</dbReference>
<dbReference type="InterPro" id="IPR037278">
    <property type="entry name" value="ARFGAP/RecO"/>
</dbReference>
<comment type="caution">
    <text evidence="8">The sequence shown here is derived from an EMBL/GenBank/DDBJ whole genome shotgun (WGS) entry which is preliminary data.</text>
</comment>
<reference evidence="8 9" key="1">
    <citation type="journal article" date="2013" name="Curr. Biol.">
        <title>The Genome of the Foraminiferan Reticulomyxa filosa.</title>
        <authorList>
            <person name="Glockner G."/>
            <person name="Hulsmann N."/>
            <person name="Schleicher M."/>
            <person name="Noegel A.A."/>
            <person name="Eichinger L."/>
            <person name="Gallinger C."/>
            <person name="Pawlowski J."/>
            <person name="Sierra R."/>
            <person name="Euteneuer U."/>
            <person name="Pillet L."/>
            <person name="Moustafa A."/>
            <person name="Platzer M."/>
            <person name="Groth M."/>
            <person name="Szafranski K."/>
            <person name="Schliwa M."/>
        </authorList>
    </citation>
    <scope>NUCLEOTIDE SEQUENCE [LARGE SCALE GENOMIC DNA]</scope>
</reference>
<accession>X6MQH8</accession>
<keyword evidence="2" id="KW-0479">Metal-binding</keyword>
<evidence type="ECO:0000256" key="3">
    <source>
        <dbReference type="ARBA" id="ARBA00022771"/>
    </source>
</evidence>
<evidence type="ECO:0000256" key="2">
    <source>
        <dbReference type="ARBA" id="ARBA00022723"/>
    </source>
</evidence>
<evidence type="ECO:0000313" key="8">
    <source>
        <dbReference type="EMBL" id="ETO16114.1"/>
    </source>
</evidence>
<proteinExistence type="predicted"/>
<dbReference type="InterPro" id="IPR051718">
    <property type="entry name" value="ARF_GTPase-activating"/>
</dbReference>
<gene>
    <name evidence="8" type="ORF">RFI_21244</name>
</gene>
<feature type="region of interest" description="Disordered" evidence="6">
    <location>
        <begin position="274"/>
        <end position="309"/>
    </location>
</feature>
<dbReference type="EMBL" id="ASPP01018561">
    <property type="protein sequence ID" value="ETO16114.1"/>
    <property type="molecule type" value="Genomic_DNA"/>
</dbReference>
<dbReference type="AlphaFoldDB" id="X6MQH8"/>
<dbReference type="PROSITE" id="PS50115">
    <property type="entry name" value="ARFGAP"/>
    <property type="match status" value="1"/>
</dbReference>
<dbReference type="SUPFAM" id="SSF57863">
    <property type="entry name" value="ArfGap/RecO-like zinc finger"/>
    <property type="match status" value="1"/>
</dbReference>